<keyword evidence="5" id="KW-1185">Reference proteome</keyword>
<evidence type="ECO:0000259" key="3">
    <source>
        <dbReference type="PROSITE" id="PS51845"/>
    </source>
</evidence>
<dbReference type="PROSITE" id="PS51845">
    <property type="entry name" value="PDEASE_I_2"/>
    <property type="match status" value="1"/>
</dbReference>
<reference evidence="4 5" key="1">
    <citation type="submission" date="2019-05" db="EMBL/GenBank/DDBJ databases">
        <title>Another draft genome of Portunus trituberculatus and its Hox gene families provides insights of decapod evolution.</title>
        <authorList>
            <person name="Jeong J.-H."/>
            <person name="Song I."/>
            <person name="Kim S."/>
            <person name="Choi T."/>
            <person name="Kim D."/>
            <person name="Ryu S."/>
            <person name="Kim W."/>
        </authorList>
    </citation>
    <scope>NUCLEOTIDE SEQUENCE [LARGE SCALE GENOMIC DNA]</scope>
    <source>
        <tissue evidence="4">Muscle</tissue>
    </source>
</reference>
<dbReference type="Pfam" id="PF00233">
    <property type="entry name" value="PDEase_I"/>
    <property type="match status" value="1"/>
</dbReference>
<dbReference type="PANTHER" id="PTHR11347">
    <property type="entry name" value="CYCLIC NUCLEOTIDE PHOSPHODIESTERASE"/>
    <property type="match status" value="1"/>
</dbReference>
<evidence type="ECO:0000313" key="5">
    <source>
        <dbReference type="Proteomes" id="UP000324222"/>
    </source>
</evidence>
<dbReference type="SUPFAM" id="SSF109604">
    <property type="entry name" value="HD-domain/PDEase-like"/>
    <property type="match status" value="1"/>
</dbReference>
<evidence type="ECO:0000256" key="2">
    <source>
        <dbReference type="ARBA" id="ARBA00022801"/>
    </source>
</evidence>
<dbReference type="InterPro" id="IPR002073">
    <property type="entry name" value="PDEase_catalytic_dom"/>
</dbReference>
<dbReference type="GO" id="GO:0007165">
    <property type="term" value="P:signal transduction"/>
    <property type="evidence" value="ECO:0007669"/>
    <property type="project" value="InterPro"/>
</dbReference>
<dbReference type="GO" id="GO:0046872">
    <property type="term" value="F:metal ion binding"/>
    <property type="evidence" value="ECO:0007669"/>
    <property type="project" value="UniProtKB-KW"/>
</dbReference>
<dbReference type="OrthoDB" id="189220at2759"/>
<dbReference type="EMBL" id="VSRR010000020">
    <property type="protein sequence ID" value="MPC08173.1"/>
    <property type="molecule type" value="Genomic_DNA"/>
</dbReference>
<evidence type="ECO:0000256" key="1">
    <source>
        <dbReference type="ARBA" id="ARBA00022723"/>
    </source>
</evidence>
<gene>
    <name evidence="4" type="primary">PDE7A</name>
    <name evidence="4" type="ORF">E2C01_000750</name>
</gene>
<sequence length="295" mass="32820">MGCLWESGLLDSWAADDVASLQDMLRSLILATDITRQQEFLTRFKLYLDRGTFDMKEPEHRHFSLQIALKCADICNPCRPWEVSKQWSYKPTEVNSTLTPDALLPEPSVTAMGGVGIGVPRLATRFVRRKEVYMHMGAEGQHHCCGRMSCWVVYEGEPRGLIITISLCVEDYASLGRVGEVVWEFLVEAVGQLAFPQSYHIITKSTTGDLEAWNCSLDYGAPLEQHFRHTTPCPTPSTGVAHCQLTSSTQGTSVCGITRGHSHFTAQAQRFRLSPIILPASSANPHSHFTFTSCL</sequence>
<feature type="domain" description="PDEase" evidence="3">
    <location>
        <begin position="1"/>
        <end position="93"/>
    </location>
</feature>
<accession>A0A5B7CKS8</accession>
<dbReference type="GO" id="GO:0004114">
    <property type="term" value="F:3',5'-cyclic-nucleotide phosphodiesterase activity"/>
    <property type="evidence" value="ECO:0007669"/>
    <property type="project" value="InterPro"/>
</dbReference>
<dbReference type="InterPro" id="IPR036971">
    <property type="entry name" value="PDEase_catalytic_dom_sf"/>
</dbReference>
<name>A0A5B7CKS8_PORTR</name>
<organism evidence="4 5">
    <name type="scientific">Portunus trituberculatus</name>
    <name type="common">Swimming crab</name>
    <name type="synonym">Neptunus trituberculatus</name>
    <dbReference type="NCBI Taxonomy" id="210409"/>
    <lineage>
        <taxon>Eukaryota</taxon>
        <taxon>Metazoa</taxon>
        <taxon>Ecdysozoa</taxon>
        <taxon>Arthropoda</taxon>
        <taxon>Crustacea</taxon>
        <taxon>Multicrustacea</taxon>
        <taxon>Malacostraca</taxon>
        <taxon>Eumalacostraca</taxon>
        <taxon>Eucarida</taxon>
        <taxon>Decapoda</taxon>
        <taxon>Pleocyemata</taxon>
        <taxon>Brachyura</taxon>
        <taxon>Eubrachyura</taxon>
        <taxon>Portunoidea</taxon>
        <taxon>Portunidae</taxon>
        <taxon>Portuninae</taxon>
        <taxon>Portunus</taxon>
    </lineage>
</organism>
<keyword evidence="2" id="KW-0378">Hydrolase</keyword>
<dbReference type="Proteomes" id="UP000324222">
    <property type="component" value="Unassembled WGS sequence"/>
</dbReference>
<keyword evidence="1" id="KW-0479">Metal-binding</keyword>
<evidence type="ECO:0000313" key="4">
    <source>
        <dbReference type="EMBL" id="MPC08173.1"/>
    </source>
</evidence>
<dbReference type="AlphaFoldDB" id="A0A5B7CKS8"/>
<dbReference type="Gene3D" id="1.10.1300.10">
    <property type="entry name" value="3'5'-cyclic nucleotide phosphodiesterase, catalytic domain"/>
    <property type="match status" value="1"/>
</dbReference>
<comment type="caution">
    <text evidence="4">The sequence shown here is derived from an EMBL/GenBank/DDBJ whole genome shotgun (WGS) entry which is preliminary data.</text>
</comment>
<protein>
    <submittedName>
        <fullName evidence="4">High affinity cAMP-specific 3',5'-cyclic phosphodiesterase 7A</fullName>
    </submittedName>
</protein>
<proteinExistence type="predicted"/>